<dbReference type="Proteomes" id="UP001157910">
    <property type="component" value="Unassembled WGS sequence"/>
</dbReference>
<feature type="transmembrane region" description="Helical" evidence="1">
    <location>
        <begin position="37"/>
        <end position="61"/>
    </location>
</feature>
<keyword evidence="1" id="KW-1133">Transmembrane helix</keyword>
<name>A0ABY1Q4I9_9SPHN</name>
<comment type="caution">
    <text evidence="2">The sequence shown here is derived from an EMBL/GenBank/DDBJ whole genome shotgun (WGS) entry which is preliminary data.</text>
</comment>
<keyword evidence="3" id="KW-1185">Reference proteome</keyword>
<protein>
    <submittedName>
        <fullName evidence="2">Uncharacterized protein</fullName>
    </submittedName>
</protein>
<feature type="transmembrane region" description="Helical" evidence="1">
    <location>
        <begin position="6"/>
        <end position="25"/>
    </location>
</feature>
<gene>
    <name evidence="2" type="ORF">SAMN06296065_102241</name>
</gene>
<accession>A0ABY1Q4I9</accession>
<dbReference type="EMBL" id="FXUI01000002">
    <property type="protein sequence ID" value="SMP57234.1"/>
    <property type="molecule type" value="Genomic_DNA"/>
</dbReference>
<organism evidence="2 3">
    <name type="scientific">Novosphingobium panipatense</name>
    <dbReference type="NCBI Taxonomy" id="428991"/>
    <lineage>
        <taxon>Bacteria</taxon>
        <taxon>Pseudomonadati</taxon>
        <taxon>Pseudomonadota</taxon>
        <taxon>Alphaproteobacteria</taxon>
        <taxon>Sphingomonadales</taxon>
        <taxon>Sphingomonadaceae</taxon>
        <taxon>Novosphingobium</taxon>
    </lineage>
</organism>
<evidence type="ECO:0000313" key="3">
    <source>
        <dbReference type="Proteomes" id="UP001157910"/>
    </source>
</evidence>
<keyword evidence="1" id="KW-0472">Membrane</keyword>
<evidence type="ECO:0000313" key="2">
    <source>
        <dbReference type="EMBL" id="SMP57234.1"/>
    </source>
</evidence>
<evidence type="ECO:0000256" key="1">
    <source>
        <dbReference type="SAM" id="Phobius"/>
    </source>
</evidence>
<sequence>MDISFLAPWLCGCAMILATVAWIGDYRRQRRADIERVGFMPWIAIFFLAFMVAVLLLAFTVRQWLGGAYAP</sequence>
<reference evidence="2 3" key="1">
    <citation type="submission" date="2017-05" db="EMBL/GenBank/DDBJ databases">
        <authorList>
            <person name="Varghese N."/>
            <person name="Submissions S."/>
        </authorList>
    </citation>
    <scope>NUCLEOTIDE SEQUENCE [LARGE SCALE GENOMIC DNA]</scope>
    <source>
        <strain evidence="2 3">SM16</strain>
    </source>
</reference>
<keyword evidence="1" id="KW-0812">Transmembrane</keyword>
<proteinExistence type="predicted"/>